<proteinExistence type="predicted"/>
<comment type="caution">
    <text evidence="2">The sequence shown here is derived from an EMBL/GenBank/DDBJ whole genome shotgun (WGS) entry which is preliminary data.</text>
</comment>
<evidence type="ECO:0008006" key="3">
    <source>
        <dbReference type="Google" id="ProtNLM"/>
    </source>
</evidence>
<feature type="transmembrane region" description="Helical" evidence="1">
    <location>
        <begin position="87"/>
        <end position="108"/>
    </location>
</feature>
<reference evidence="2" key="1">
    <citation type="journal article" date="2020" name="mSystems">
        <title>Genome- and Community-Level Interaction Insights into Carbon Utilization and Element Cycling Functions of Hydrothermarchaeota in Hydrothermal Sediment.</title>
        <authorList>
            <person name="Zhou Z."/>
            <person name="Liu Y."/>
            <person name="Xu W."/>
            <person name="Pan J."/>
            <person name="Luo Z.H."/>
            <person name="Li M."/>
        </authorList>
    </citation>
    <scope>NUCLEOTIDE SEQUENCE [LARGE SCALE GENOMIC DNA]</scope>
    <source>
        <strain evidence="2">SpSt-123</strain>
    </source>
</reference>
<dbReference type="AlphaFoldDB" id="A0A7C1I1W4"/>
<dbReference type="EMBL" id="DSDY01000131">
    <property type="protein sequence ID" value="HDS10804.1"/>
    <property type="molecule type" value="Genomic_DNA"/>
</dbReference>
<keyword evidence="1" id="KW-0812">Transmembrane</keyword>
<name>A0A7C1I1W4_9CREN</name>
<keyword evidence="1" id="KW-1133">Transmembrane helix</keyword>
<feature type="transmembrane region" description="Helical" evidence="1">
    <location>
        <begin position="16"/>
        <end position="34"/>
    </location>
</feature>
<organism evidence="2">
    <name type="scientific">Fervidicoccus fontis</name>
    <dbReference type="NCBI Taxonomy" id="683846"/>
    <lineage>
        <taxon>Archaea</taxon>
        <taxon>Thermoproteota</taxon>
        <taxon>Thermoprotei</taxon>
        <taxon>Fervidicoccales</taxon>
        <taxon>Fervidicoccaceae</taxon>
        <taxon>Fervidicoccus</taxon>
    </lineage>
</organism>
<accession>A0A7C1I1W4</accession>
<sequence>MAIGDTLSVILSNNKILVATLLQFLMGLGLGYYFAKAVKYLIALILVMIAGALLNIWGFGGSIDNILTKYVSNIAQYRDEVLTLLKIFGAMLVGPILIGFIIGVIIGLTRK</sequence>
<evidence type="ECO:0000313" key="2">
    <source>
        <dbReference type="EMBL" id="HDS10804.1"/>
    </source>
</evidence>
<protein>
    <recommendedName>
        <fullName evidence="3">FUN14 family protein</fullName>
    </recommendedName>
</protein>
<evidence type="ECO:0000256" key="1">
    <source>
        <dbReference type="SAM" id="Phobius"/>
    </source>
</evidence>
<keyword evidence="1" id="KW-0472">Membrane</keyword>
<feature type="transmembrane region" description="Helical" evidence="1">
    <location>
        <begin position="41"/>
        <end position="60"/>
    </location>
</feature>
<gene>
    <name evidence="2" type="ORF">ENO04_04235</name>
</gene>